<dbReference type="PATRIC" id="fig|718252.3.peg.3081"/>
<dbReference type="InterPro" id="IPR045792">
    <property type="entry name" value="DUF6036"/>
</dbReference>
<dbReference type="KEGG" id="fpr:FP2_17140"/>
<dbReference type="BioCyc" id="FPRA718252:G1375-1454-MONOMER"/>
<evidence type="ECO:0000313" key="2">
    <source>
        <dbReference type="EMBL" id="CBK99163.1"/>
    </source>
</evidence>
<dbReference type="AlphaFoldDB" id="D4JYR4"/>
<feature type="domain" description="DUF6036" evidence="1">
    <location>
        <begin position="11"/>
        <end position="153"/>
    </location>
</feature>
<dbReference type="Proteomes" id="UP000008804">
    <property type="component" value="Chromosome"/>
</dbReference>
<organism evidence="2 3">
    <name type="scientific">Faecalibacterium prausnitzii L2-6</name>
    <dbReference type="NCBI Taxonomy" id="718252"/>
    <lineage>
        <taxon>Bacteria</taxon>
        <taxon>Bacillati</taxon>
        <taxon>Bacillota</taxon>
        <taxon>Clostridia</taxon>
        <taxon>Eubacteriales</taxon>
        <taxon>Oscillospiraceae</taxon>
        <taxon>Faecalibacterium</taxon>
    </lineage>
</organism>
<protein>
    <recommendedName>
        <fullName evidence="1">DUF6036 domain-containing protein</fullName>
    </recommendedName>
</protein>
<reference evidence="2 3" key="2">
    <citation type="submission" date="2010-03" db="EMBL/GenBank/DDBJ databases">
        <authorList>
            <person name="Pajon A."/>
        </authorList>
    </citation>
    <scope>NUCLEOTIDE SEQUENCE [LARGE SCALE GENOMIC DNA]</scope>
    <source>
        <strain evidence="3">L2-6</strain>
    </source>
</reference>
<reference evidence="2 3" key="1">
    <citation type="submission" date="2010-03" db="EMBL/GenBank/DDBJ databases">
        <title>The genome sequence of Faecalibacterium prausnitzii L2/6.</title>
        <authorList>
            <consortium name="metaHIT consortium -- http://www.metahit.eu/"/>
            <person name="Pajon A."/>
            <person name="Turner K."/>
            <person name="Parkhill J."/>
            <person name="Duncan S."/>
            <person name="Flint H."/>
        </authorList>
    </citation>
    <scope>NUCLEOTIDE SEQUENCE [LARGE SCALE GENOMIC DNA]</scope>
    <source>
        <strain evidence="3">L2-6</strain>
    </source>
</reference>
<evidence type="ECO:0000313" key="3">
    <source>
        <dbReference type="Proteomes" id="UP000008804"/>
    </source>
</evidence>
<sequence>MGKMILDDLRKRLERLDEDADLMIDNNDHYQMVIVGGSAFILLGKLTRATHDIDALSVPKELYGLLGKYDINTDVEAYIDNFPYNYPDRLKPLPFGGTKVQFYTPSLEDLVIAKLCSFRDTDKADVESEAVRNSLDWDLLEHLATDEDELKASI</sequence>
<dbReference type="STRING" id="718252.FP2_17140"/>
<dbReference type="EMBL" id="FP929045">
    <property type="protein sequence ID" value="CBK99163.1"/>
    <property type="molecule type" value="Genomic_DNA"/>
</dbReference>
<accession>D4JYR4</accession>
<proteinExistence type="predicted"/>
<keyword evidence="3" id="KW-1185">Reference proteome</keyword>
<dbReference type="HOGENOM" id="CLU_1501359_0_0_9"/>
<evidence type="ECO:0000259" key="1">
    <source>
        <dbReference type="Pfam" id="PF19502"/>
    </source>
</evidence>
<name>D4JYR4_9FIRM</name>
<dbReference type="Pfam" id="PF19502">
    <property type="entry name" value="DUF6036"/>
    <property type="match status" value="1"/>
</dbReference>
<gene>
    <name evidence="2" type="ORF">FP2_17140</name>
</gene>
<dbReference type="eggNOG" id="ENOG50333UB">
    <property type="taxonomic scope" value="Bacteria"/>
</dbReference>